<dbReference type="PANTHER" id="PTHR47359">
    <property type="entry name" value="PEPTIDOGLYCAN DL-ENDOPEPTIDASE CWLO"/>
    <property type="match status" value="1"/>
</dbReference>
<dbReference type="InterPro" id="IPR000064">
    <property type="entry name" value="NLP_P60_dom"/>
</dbReference>
<comment type="caution">
    <text evidence="8">The sequence shown here is derived from an EMBL/GenBank/DDBJ whole genome shotgun (WGS) entry which is preliminary data.</text>
</comment>
<evidence type="ECO:0000256" key="5">
    <source>
        <dbReference type="SAM" id="Coils"/>
    </source>
</evidence>
<dbReference type="InterPro" id="IPR038765">
    <property type="entry name" value="Papain-like_cys_pep_sf"/>
</dbReference>
<accession>A0A364VD98</accession>
<sequence>MTIQSAFLRYTVRQTISRAAVFATIGGLSAGAITTTAADPAPQNQAQEQAPQGQGQAGQSAAAPAPGEGPAVKPADAEAAEVQRLLEQPVPTDFDGLLNRAETISRAAAATSDNVEKTRAGIAENQARIDQIKADTQRSEEQLAQAQQRLDESQTSVSQISSAKYRGATVDAVSSVVGASGPQAAIDRTAYLNALADRTDRAVSALEADLQSAHEANSAAKRAKAQAEFQANNLAQRQRELDERNHTLTDLKAQVTKIVDGFTPEQKRQWVDRKGPIDVDVATFLGKLPAAGPASANVGGAVAAAMSKLGSPYAWGAAGPSAFDCSGLMMWAYQQVGKTIPRTSQAQLSGGKQVSVQDLQPGDIVAYYPGATHVGMYIGDGKLVHASDYGIPVQVVPVNSMPIVGAVRY</sequence>
<proteinExistence type="inferred from homology"/>
<keyword evidence="5" id="KW-0175">Coiled coil</keyword>
<feature type="region of interest" description="Disordered" evidence="6">
    <location>
        <begin position="39"/>
        <end position="76"/>
    </location>
</feature>
<dbReference type="PROSITE" id="PS51935">
    <property type="entry name" value="NLPC_P60"/>
    <property type="match status" value="1"/>
</dbReference>
<comment type="similarity">
    <text evidence="1">Belongs to the peptidase C40 family.</text>
</comment>
<name>A0A364VD98_9CORY</name>
<dbReference type="EMBL" id="PHQP01000011">
    <property type="protein sequence ID" value="RAV34578.1"/>
    <property type="molecule type" value="Genomic_DNA"/>
</dbReference>
<feature type="coiled-coil region" evidence="5">
    <location>
        <begin position="203"/>
        <end position="244"/>
    </location>
</feature>
<dbReference type="InterPro" id="IPR051794">
    <property type="entry name" value="PG_Endopeptidase_C40"/>
</dbReference>
<protein>
    <submittedName>
        <fullName evidence="8">Hydrolase</fullName>
    </submittedName>
</protein>
<dbReference type="PANTHER" id="PTHR47359:SF3">
    <property type="entry name" value="NLP_P60 DOMAIN-CONTAINING PROTEIN-RELATED"/>
    <property type="match status" value="1"/>
</dbReference>
<gene>
    <name evidence="8" type="ORF">CWC39_02660</name>
</gene>
<dbReference type="GO" id="GO:0006508">
    <property type="term" value="P:proteolysis"/>
    <property type="evidence" value="ECO:0007669"/>
    <property type="project" value="UniProtKB-KW"/>
</dbReference>
<dbReference type="SUPFAM" id="SSF54001">
    <property type="entry name" value="Cysteine proteinases"/>
    <property type="match status" value="1"/>
</dbReference>
<keyword evidence="4" id="KW-0788">Thiol protease</keyword>
<evidence type="ECO:0000256" key="6">
    <source>
        <dbReference type="SAM" id="MobiDB-lite"/>
    </source>
</evidence>
<keyword evidence="3 8" id="KW-0378">Hydrolase</keyword>
<dbReference type="Gene3D" id="3.90.1720.10">
    <property type="entry name" value="endopeptidase domain like (from Nostoc punctiforme)"/>
    <property type="match status" value="1"/>
</dbReference>
<dbReference type="Pfam" id="PF00877">
    <property type="entry name" value="NLPC_P60"/>
    <property type="match status" value="1"/>
</dbReference>
<evidence type="ECO:0000256" key="1">
    <source>
        <dbReference type="ARBA" id="ARBA00007074"/>
    </source>
</evidence>
<feature type="coiled-coil region" evidence="5">
    <location>
        <begin position="122"/>
        <end position="156"/>
    </location>
</feature>
<feature type="domain" description="NlpC/P60" evidence="7">
    <location>
        <begin position="295"/>
        <end position="409"/>
    </location>
</feature>
<evidence type="ECO:0000259" key="7">
    <source>
        <dbReference type="PROSITE" id="PS51935"/>
    </source>
</evidence>
<evidence type="ECO:0000256" key="2">
    <source>
        <dbReference type="ARBA" id="ARBA00022670"/>
    </source>
</evidence>
<dbReference type="Proteomes" id="UP000251047">
    <property type="component" value="Unassembled WGS sequence"/>
</dbReference>
<keyword evidence="2" id="KW-0645">Protease</keyword>
<evidence type="ECO:0000313" key="9">
    <source>
        <dbReference type="Proteomes" id="UP000251047"/>
    </source>
</evidence>
<organism evidence="8 9">
    <name type="scientific">Corynebacterium heidelbergense</name>
    <dbReference type="NCBI Taxonomy" id="2055947"/>
    <lineage>
        <taxon>Bacteria</taxon>
        <taxon>Bacillati</taxon>
        <taxon>Actinomycetota</taxon>
        <taxon>Actinomycetes</taxon>
        <taxon>Mycobacteriales</taxon>
        <taxon>Corynebacteriaceae</taxon>
        <taxon>Corynebacterium</taxon>
    </lineage>
</organism>
<evidence type="ECO:0000256" key="3">
    <source>
        <dbReference type="ARBA" id="ARBA00022801"/>
    </source>
</evidence>
<feature type="compositionally biased region" description="Low complexity" evidence="6">
    <location>
        <begin position="39"/>
        <end position="74"/>
    </location>
</feature>
<evidence type="ECO:0000256" key="4">
    <source>
        <dbReference type="ARBA" id="ARBA00022807"/>
    </source>
</evidence>
<dbReference type="RefSeq" id="WP_112768973.1">
    <property type="nucleotide sequence ID" value="NZ_CP063191.1"/>
</dbReference>
<reference evidence="8 9" key="1">
    <citation type="journal article" date="2018" name="Syst. Appl. Microbiol.">
        <title>Corynebacterium heidelbergense sp. nov., isolated from the preen glands of Egyptian geese (Alopochen aegyptiacus).</title>
        <authorList>
            <person name="Braun M.S."/>
            <person name="Wang E."/>
            <person name="Zimmermann S."/>
            <person name="Wink M."/>
        </authorList>
    </citation>
    <scope>NUCLEOTIDE SEQUENCE [LARGE SCALE GENOMIC DNA]</scope>
    <source>
        <strain evidence="8 9">DSM 104638</strain>
    </source>
</reference>
<evidence type="ECO:0000313" key="8">
    <source>
        <dbReference type="EMBL" id="RAV34578.1"/>
    </source>
</evidence>
<dbReference type="AlphaFoldDB" id="A0A364VD98"/>
<dbReference type="Gene3D" id="1.20.5.340">
    <property type="match status" value="1"/>
</dbReference>
<dbReference type="SUPFAM" id="SSF57997">
    <property type="entry name" value="Tropomyosin"/>
    <property type="match status" value="1"/>
</dbReference>
<dbReference type="OrthoDB" id="5177647at2"/>
<dbReference type="GO" id="GO:0008234">
    <property type="term" value="F:cysteine-type peptidase activity"/>
    <property type="evidence" value="ECO:0007669"/>
    <property type="project" value="UniProtKB-KW"/>
</dbReference>